<dbReference type="InterPro" id="IPR052045">
    <property type="entry name" value="Sulfur_Carrier/Prot_Modifier"/>
</dbReference>
<reference evidence="1" key="1">
    <citation type="submission" date="2021-07" db="EMBL/GenBank/DDBJ databases">
        <title>Zhongshania sp. CAU 1632 isolated from seawater.</title>
        <authorList>
            <person name="Kim W."/>
        </authorList>
    </citation>
    <scope>NUCLEOTIDE SEQUENCE</scope>
    <source>
        <strain evidence="1">CAU 1632</strain>
    </source>
</reference>
<evidence type="ECO:0000313" key="2">
    <source>
        <dbReference type="Proteomes" id="UP001166291"/>
    </source>
</evidence>
<organism evidence="1 2">
    <name type="scientific">Zhongshania aquimaris</name>
    <dbReference type="NCBI Taxonomy" id="2857107"/>
    <lineage>
        <taxon>Bacteria</taxon>
        <taxon>Pseudomonadati</taxon>
        <taxon>Pseudomonadota</taxon>
        <taxon>Gammaproteobacteria</taxon>
        <taxon>Cellvibrionales</taxon>
        <taxon>Spongiibacteraceae</taxon>
        <taxon>Zhongshania</taxon>
    </lineage>
</organism>
<evidence type="ECO:0000313" key="1">
    <source>
        <dbReference type="EMBL" id="MBW2941582.1"/>
    </source>
</evidence>
<dbReference type="RefSeq" id="WP_219043821.1">
    <property type="nucleotide sequence ID" value="NZ_JAHWDQ010000003.1"/>
</dbReference>
<keyword evidence="2" id="KW-1185">Reference proteome</keyword>
<dbReference type="EMBL" id="JAHWDQ010000003">
    <property type="protein sequence ID" value="MBW2941582.1"/>
    <property type="molecule type" value="Genomic_DNA"/>
</dbReference>
<name>A0ABS6VTE8_9GAMM</name>
<dbReference type="PANTHER" id="PTHR38031">
    <property type="entry name" value="SULFUR CARRIER PROTEIN SLR0821-RELATED"/>
    <property type="match status" value="1"/>
</dbReference>
<gene>
    <name evidence="1" type="ORF">KXJ70_12370</name>
</gene>
<accession>A0ABS6VTE8</accession>
<sequence>MTRHLFRFFPQLQDQKITVPGGSVANVIHAVESMAPGFSHYILDERGALRRHVNLSINDSIVIDRKTLSDRVPEDGTLFIFQALSGG</sequence>
<protein>
    <submittedName>
        <fullName evidence="1">MoaD/ThiS family protein</fullName>
    </submittedName>
</protein>
<dbReference type="Proteomes" id="UP001166291">
    <property type="component" value="Unassembled WGS sequence"/>
</dbReference>
<proteinExistence type="predicted"/>
<dbReference type="PANTHER" id="PTHR38031:SF1">
    <property type="entry name" value="SULFUR CARRIER PROTEIN CYSO"/>
    <property type="match status" value="1"/>
</dbReference>
<comment type="caution">
    <text evidence="1">The sequence shown here is derived from an EMBL/GenBank/DDBJ whole genome shotgun (WGS) entry which is preliminary data.</text>
</comment>